<dbReference type="GO" id="GO:0005886">
    <property type="term" value="C:plasma membrane"/>
    <property type="evidence" value="ECO:0007669"/>
    <property type="project" value="UniProtKB-SubCell"/>
</dbReference>
<reference evidence="8" key="1">
    <citation type="submission" date="2020-10" db="EMBL/GenBank/DDBJ databases">
        <authorList>
            <person name="Gilroy R."/>
        </authorList>
    </citation>
    <scope>NUCLEOTIDE SEQUENCE</scope>
    <source>
        <strain evidence="8">CHK152-2871</strain>
    </source>
</reference>
<feature type="transmembrane region" description="Helical" evidence="6">
    <location>
        <begin position="262"/>
        <end position="282"/>
    </location>
</feature>
<evidence type="ECO:0000256" key="2">
    <source>
        <dbReference type="ARBA" id="ARBA00022475"/>
    </source>
</evidence>
<accession>A0A9D1JY93</accession>
<dbReference type="AlphaFoldDB" id="A0A9D1JY93"/>
<evidence type="ECO:0000313" key="8">
    <source>
        <dbReference type="EMBL" id="HIS74482.1"/>
    </source>
</evidence>
<dbReference type="EMBL" id="DVJQ01000048">
    <property type="protein sequence ID" value="HIS74482.1"/>
    <property type="molecule type" value="Genomic_DNA"/>
</dbReference>
<evidence type="ECO:0000256" key="5">
    <source>
        <dbReference type="ARBA" id="ARBA00023136"/>
    </source>
</evidence>
<keyword evidence="2" id="KW-1003">Cell membrane</keyword>
<evidence type="ECO:0000313" key="9">
    <source>
        <dbReference type="Proteomes" id="UP000886865"/>
    </source>
</evidence>
<evidence type="ECO:0000256" key="4">
    <source>
        <dbReference type="ARBA" id="ARBA00022989"/>
    </source>
</evidence>
<keyword evidence="4 6" id="KW-1133">Transmembrane helix</keyword>
<dbReference type="InterPro" id="IPR018076">
    <property type="entry name" value="T2SS_GspF_dom"/>
</dbReference>
<protein>
    <submittedName>
        <fullName evidence="8">Type II secretion system F family protein</fullName>
    </submittedName>
</protein>
<dbReference type="PANTHER" id="PTHR35007">
    <property type="entry name" value="INTEGRAL MEMBRANE PROTEIN-RELATED"/>
    <property type="match status" value="1"/>
</dbReference>
<evidence type="ECO:0000259" key="7">
    <source>
        <dbReference type="Pfam" id="PF00482"/>
    </source>
</evidence>
<name>A0A9D1JY93_9BACT</name>
<sequence length="321" mass="35716">MSSLFASLLLGFLTFLLLVNIFSIRIPKQLQLQKRLEKLKNRHVLGNSSKIKDDELSFLYNNFRYKVFAQKLSNLRLTERIRSLISLSGVNMEVDTFIILSFMCTIPFVAVLILTVPKLLPLCTIGLFIPYSVLKAKTVKRNEAFARQLPDALDLLSNSLRAGHSIYSAFEVITKEMTMPISGVFKTALDEIAVGSDAKLAITSLSKTMPNNIDLKFFITAVILQREVGGNLAKILDGLAHTIRERFKMAGQLKAQTAQARFSGLMLVCVPPIIAGILFVLSPDYMKPLLDTDQGNTALLLSVSLLLTGVYMIKKIMTIEI</sequence>
<comment type="caution">
    <text evidence="8">The sequence shown here is derived from an EMBL/GenBank/DDBJ whole genome shotgun (WGS) entry which is preliminary data.</text>
</comment>
<evidence type="ECO:0000256" key="6">
    <source>
        <dbReference type="SAM" id="Phobius"/>
    </source>
</evidence>
<dbReference type="Proteomes" id="UP000886865">
    <property type="component" value="Unassembled WGS sequence"/>
</dbReference>
<keyword evidence="5 6" id="KW-0472">Membrane</keyword>
<keyword evidence="3 6" id="KW-0812">Transmembrane</keyword>
<evidence type="ECO:0000256" key="1">
    <source>
        <dbReference type="ARBA" id="ARBA00004651"/>
    </source>
</evidence>
<organism evidence="8 9">
    <name type="scientific">Candidatus Galligastranaerophilus intestinavium</name>
    <dbReference type="NCBI Taxonomy" id="2840836"/>
    <lineage>
        <taxon>Bacteria</taxon>
        <taxon>Candidatus Galligastranaerophilus</taxon>
    </lineage>
</organism>
<proteinExistence type="predicted"/>
<gene>
    <name evidence="8" type="ORF">IAA86_05645</name>
</gene>
<reference evidence="8" key="2">
    <citation type="journal article" date="2021" name="PeerJ">
        <title>Extensive microbial diversity within the chicken gut microbiome revealed by metagenomics and culture.</title>
        <authorList>
            <person name="Gilroy R."/>
            <person name="Ravi A."/>
            <person name="Getino M."/>
            <person name="Pursley I."/>
            <person name="Horton D.L."/>
            <person name="Alikhan N.F."/>
            <person name="Baker D."/>
            <person name="Gharbi K."/>
            <person name="Hall N."/>
            <person name="Watson M."/>
            <person name="Adriaenssens E.M."/>
            <person name="Foster-Nyarko E."/>
            <person name="Jarju S."/>
            <person name="Secka A."/>
            <person name="Antonio M."/>
            <person name="Oren A."/>
            <person name="Chaudhuri R.R."/>
            <person name="La Ragione R."/>
            <person name="Hildebrand F."/>
            <person name="Pallen M.J."/>
        </authorList>
    </citation>
    <scope>NUCLEOTIDE SEQUENCE</scope>
    <source>
        <strain evidence="8">CHK152-2871</strain>
    </source>
</reference>
<comment type="subcellular location">
    <subcellularLocation>
        <location evidence="1">Cell membrane</location>
        <topology evidence="1">Multi-pass membrane protein</topology>
    </subcellularLocation>
</comment>
<dbReference type="PANTHER" id="PTHR35007:SF1">
    <property type="entry name" value="PILUS ASSEMBLY PROTEIN"/>
    <property type="match status" value="1"/>
</dbReference>
<feature type="transmembrane region" description="Helical" evidence="6">
    <location>
        <begin position="294"/>
        <end position="313"/>
    </location>
</feature>
<feature type="domain" description="Type II secretion system protein GspF" evidence="7">
    <location>
        <begin position="153"/>
        <end position="278"/>
    </location>
</feature>
<evidence type="ECO:0000256" key="3">
    <source>
        <dbReference type="ARBA" id="ARBA00022692"/>
    </source>
</evidence>
<dbReference type="Gene3D" id="1.20.81.30">
    <property type="entry name" value="Type II secretion system (T2SS), domain F"/>
    <property type="match status" value="1"/>
</dbReference>
<dbReference type="Pfam" id="PF00482">
    <property type="entry name" value="T2SSF"/>
    <property type="match status" value="1"/>
</dbReference>
<dbReference type="InterPro" id="IPR042094">
    <property type="entry name" value="T2SS_GspF_sf"/>
</dbReference>